<evidence type="ECO:0000313" key="2">
    <source>
        <dbReference type="Proteomes" id="UP000475214"/>
    </source>
</evidence>
<dbReference type="AlphaFoldDB" id="A0A6L9SDP1"/>
<evidence type="ECO:0000313" key="1">
    <source>
        <dbReference type="EMBL" id="NEE03396.1"/>
    </source>
</evidence>
<proteinExistence type="predicted"/>
<sequence>MVSGSARARVQLYWLPLGAGGRSVRVNGKVFEALAAWREHRPARDLYHAALEVRVHDERYVIEVAPAWGNGTGERGVALTGPVGCAWLGQSVLFRYEVRCWRDGAIPDVAYAVGGAHVLSEDVRRASELLSLVPRAPRLTWGRDELGTGDMWNSNSVVSWLLVSSGHMVDTLRPPRNGRAPGWSSGLIHAARWPATGTITPRA</sequence>
<dbReference type="GO" id="GO:0032259">
    <property type="term" value="P:methylation"/>
    <property type="evidence" value="ECO:0007669"/>
    <property type="project" value="UniProtKB-KW"/>
</dbReference>
<reference evidence="1 2" key="1">
    <citation type="submission" date="2020-02" db="EMBL/GenBank/DDBJ databases">
        <authorList>
            <person name="Li X.-J."/>
            <person name="Han X.-M."/>
        </authorList>
    </citation>
    <scope>NUCLEOTIDE SEQUENCE [LARGE SCALE GENOMIC DNA]</scope>
    <source>
        <strain evidence="1 2">CCTCC AB 2017055</strain>
    </source>
</reference>
<accession>A0A6L9SDP1</accession>
<name>A0A6L9SDP1_9ACTN</name>
<keyword evidence="2" id="KW-1185">Reference proteome</keyword>
<gene>
    <name evidence="1" type="ORF">G1H10_24825</name>
</gene>
<keyword evidence="1" id="KW-0489">Methyltransferase</keyword>
<dbReference type="GO" id="GO:0008168">
    <property type="term" value="F:methyltransferase activity"/>
    <property type="evidence" value="ECO:0007669"/>
    <property type="project" value="UniProtKB-KW"/>
</dbReference>
<dbReference type="EMBL" id="JAAGOA010000022">
    <property type="protein sequence ID" value="NEE03396.1"/>
    <property type="molecule type" value="Genomic_DNA"/>
</dbReference>
<protein>
    <submittedName>
        <fullName evidence="1">23S rRNA (Pseudouridine(1915)-N(3))-methyltransferase RlmH</fullName>
    </submittedName>
</protein>
<comment type="caution">
    <text evidence="1">The sequence shown here is derived from an EMBL/GenBank/DDBJ whole genome shotgun (WGS) entry which is preliminary data.</text>
</comment>
<dbReference type="Proteomes" id="UP000475214">
    <property type="component" value="Unassembled WGS sequence"/>
</dbReference>
<organism evidence="1 2">
    <name type="scientific">Phytoactinopolyspora halotolerans</name>
    <dbReference type="NCBI Taxonomy" id="1981512"/>
    <lineage>
        <taxon>Bacteria</taxon>
        <taxon>Bacillati</taxon>
        <taxon>Actinomycetota</taxon>
        <taxon>Actinomycetes</taxon>
        <taxon>Jiangellales</taxon>
        <taxon>Jiangellaceae</taxon>
        <taxon>Phytoactinopolyspora</taxon>
    </lineage>
</organism>
<keyword evidence="1" id="KW-0808">Transferase</keyword>